<gene>
    <name evidence="2" type="ORF">D7316_03100</name>
</gene>
<evidence type="ECO:0000313" key="3">
    <source>
        <dbReference type="Proteomes" id="UP000271469"/>
    </source>
</evidence>
<keyword evidence="1" id="KW-0812">Transmembrane</keyword>
<feature type="transmembrane region" description="Helical" evidence="1">
    <location>
        <begin position="96"/>
        <end position="117"/>
    </location>
</feature>
<organism evidence="2 3">
    <name type="scientific">Gordonia insulae</name>
    <dbReference type="NCBI Taxonomy" id="2420509"/>
    <lineage>
        <taxon>Bacteria</taxon>
        <taxon>Bacillati</taxon>
        <taxon>Actinomycetota</taxon>
        <taxon>Actinomycetes</taxon>
        <taxon>Mycobacteriales</taxon>
        <taxon>Gordoniaceae</taxon>
        <taxon>Gordonia</taxon>
    </lineage>
</organism>
<evidence type="ECO:0000256" key="1">
    <source>
        <dbReference type="SAM" id="Phobius"/>
    </source>
</evidence>
<protein>
    <submittedName>
        <fullName evidence="2">Uncharacterized protein</fullName>
    </submittedName>
</protein>
<name>A0A3G8JPT8_9ACTN</name>
<proteinExistence type="predicted"/>
<feature type="transmembrane region" description="Helical" evidence="1">
    <location>
        <begin position="56"/>
        <end position="75"/>
    </location>
</feature>
<keyword evidence="1" id="KW-0472">Membrane</keyword>
<dbReference type="Proteomes" id="UP000271469">
    <property type="component" value="Chromosome"/>
</dbReference>
<feature type="transmembrane region" description="Helical" evidence="1">
    <location>
        <begin position="159"/>
        <end position="179"/>
    </location>
</feature>
<dbReference type="KEGG" id="gom:D7316_03100"/>
<feature type="transmembrane region" description="Helical" evidence="1">
    <location>
        <begin position="33"/>
        <end position="50"/>
    </location>
</feature>
<feature type="transmembrane region" description="Helical" evidence="1">
    <location>
        <begin position="123"/>
        <end position="147"/>
    </location>
</feature>
<keyword evidence="3" id="KW-1185">Reference proteome</keyword>
<dbReference type="AlphaFoldDB" id="A0A3G8JPT8"/>
<evidence type="ECO:0000313" key="2">
    <source>
        <dbReference type="EMBL" id="AZG46499.1"/>
    </source>
</evidence>
<accession>A0A3G8JPT8</accession>
<sequence length="182" mass="19401">MAMTEPGTPDPISPADPAEVAPQMAVSFLKERVYATFTGLAIVLVMYRTYDHLTAAYAVEILVLGVVAVVLAGFASDGIAHLAVHQQFPHGKDLRMLFRVALSGLGTLVIPLILITLAGIDVLALDTALLIAGYVYIATLGLIGWLAVRNARITWWQKLAALVTLALIGLIVLAIQVLAHSH</sequence>
<reference evidence="2 3" key="1">
    <citation type="submission" date="2018-11" db="EMBL/GenBank/DDBJ databases">
        <title>Gordonia insulae sp. nov., isolated from an island soil.</title>
        <authorList>
            <person name="Kim Y.S."/>
            <person name="Kim S.B."/>
        </authorList>
    </citation>
    <scope>NUCLEOTIDE SEQUENCE [LARGE SCALE GENOMIC DNA]</scope>
    <source>
        <strain evidence="2 3">MMS17-SY073</strain>
    </source>
</reference>
<keyword evidence="1" id="KW-1133">Transmembrane helix</keyword>
<dbReference type="EMBL" id="CP033972">
    <property type="protein sequence ID" value="AZG46499.1"/>
    <property type="molecule type" value="Genomic_DNA"/>
</dbReference>